<dbReference type="PANTHER" id="PTHR33392">
    <property type="entry name" value="POLYISOPRENYL-TEICHOIC ACID--PEPTIDOGLYCAN TEICHOIC ACID TRANSFERASE TAGU"/>
    <property type="match status" value="1"/>
</dbReference>
<protein>
    <submittedName>
        <fullName evidence="5">LytR family transcriptional regulator</fullName>
    </submittedName>
</protein>
<gene>
    <name evidence="5" type="ORF">HFV08_14940</name>
</gene>
<proteinExistence type="inferred from homology"/>
<name>A0ABX1H2A9_9ACTN</name>
<organism evidence="5 6">
    <name type="scientific">Streptomyces physcomitrii</name>
    <dbReference type="NCBI Taxonomy" id="2724184"/>
    <lineage>
        <taxon>Bacteria</taxon>
        <taxon>Bacillati</taxon>
        <taxon>Actinomycetota</taxon>
        <taxon>Actinomycetes</taxon>
        <taxon>Kitasatosporales</taxon>
        <taxon>Streptomycetaceae</taxon>
        <taxon>Streptomyces</taxon>
    </lineage>
</organism>
<feature type="compositionally biased region" description="Basic and acidic residues" evidence="2">
    <location>
        <begin position="8"/>
        <end position="17"/>
    </location>
</feature>
<evidence type="ECO:0000256" key="2">
    <source>
        <dbReference type="SAM" id="MobiDB-lite"/>
    </source>
</evidence>
<dbReference type="Pfam" id="PF03816">
    <property type="entry name" value="LytR_cpsA_psr"/>
    <property type="match status" value="1"/>
</dbReference>
<feature type="compositionally biased region" description="Basic and acidic residues" evidence="2">
    <location>
        <begin position="249"/>
        <end position="261"/>
    </location>
</feature>
<keyword evidence="6" id="KW-1185">Reference proteome</keyword>
<feature type="transmembrane region" description="Helical" evidence="3">
    <location>
        <begin position="307"/>
        <end position="325"/>
    </location>
</feature>
<feature type="region of interest" description="Disordered" evidence="2">
    <location>
        <begin position="1"/>
        <end position="263"/>
    </location>
</feature>
<dbReference type="PANTHER" id="PTHR33392:SF6">
    <property type="entry name" value="POLYISOPRENYL-TEICHOIC ACID--PEPTIDOGLYCAN TEICHOIC ACID TRANSFERASE TAGU"/>
    <property type="match status" value="1"/>
</dbReference>
<evidence type="ECO:0000313" key="6">
    <source>
        <dbReference type="Proteomes" id="UP000772196"/>
    </source>
</evidence>
<dbReference type="Proteomes" id="UP000772196">
    <property type="component" value="Unassembled WGS sequence"/>
</dbReference>
<evidence type="ECO:0000313" key="5">
    <source>
        <dbReference type="EMBL" id="NKI42506.1"/>
    </source>
</evidence>
<accession>A0ABX1H2A9</accession>
<evidence type="ECO:0000256" key="3">
    <source>
        <dbReference type="SAM" id="Phobius"/>
    </source>
</evidence>
<dbReference type="EMBL" id="JAAWWP010000008">
    <property type="protein sequence ID" value="NKI42506.1"/>
    <property type="molecule type" value="Genomic_DNA"/>
</dbReference>
<keyword evidence="3" id="KW-1133">Transmembrane helix</keyword>
<dbReference type="InterPro" id="IPR050922">
    <property type="entry name" value="LytR/CpsA/Psr_CW_biosynth"/>
</dbReference>
<reference evidence="5 6" key="1">
    <citation type="submission" date="2020-04" db="EMBL/GenBank/DDBJ databases">
        <title>Phylogenetic Diversity and Antibacterial Activity against Ralstonia solanacearum of Endophytic Actinomycete Isolated from Moss.</title>
        <authorList>
            <person name="Zhuang X."/>
        </authorList>
    </citation>
    <scope>NUCLEOTIDE SEQUENCE [LARGE SCALE GENOMIC DNA]</scope>
    <source>
        <strain evidence="5 6">LD120</strain>
    </source>
</reference>
<dbReference type="Gene3D" id="3.40.630.190">
    <property type="entry name" value="LCP protein"/>
    <property type="match status" value="1"/>
</dbReference>
<evidence type="ECO:0000256" key="1">
    <source>
        <dbReference type="ARBA" id="ARBA00006068"/>
    </source>
</evidence>
<evidence type="ECO:0000259" key="4">
    <source>
        <dbReference type="Pfam" id="PF03816"/>
    </source>
</evidence>
<keyword evidence="3" id="KW-0812">Transmembrane</keyword>
<dbReference type="RefSeq" id="WP_168539674.1">
    <property type="nucleotide sequence ID" value="NZ_JAAWWP010000008.1"/>
</dbReference>
<comment type="similarity">
    <text evidence="1">Belongs to the LytR/CpsA/Psr (LCP) family.</text>
</comment>
<keyword evidence="3" id="KW-0472">Membrane</keyword>
<dbReference type="InterPro" id="IPR004474">
    <property type="entry name" value="LytR_CpsA_psr"/>
</dbReference>
<feature type="compositionally biased region" description="Low complexity" evidence="2">
    <location>
        <begin position="53"/>
        <end position="80"/>
    </location>
</feature>
<feature type="domain" description="Cell envelope-related transcriptional attenuator" evidence="4">
    <location>
        <begin position="397"/>
        <end position="511"/>
    </location>
</feature>
<sequence>MSDGYRGYGEDGHRDPAGESYELVGYDASGAPVYRRVPDAPPPQDSYDPYGRQQPYADPSPYSSYSHDQSQGQSQGYGYDPYAQDTGPQQPYRPQDFETSGRQGYDPSGYEQPASQGYEPQGYASPYESQGYGQPYPTSPYEQPSPYAQPGYGQQPAHDPYATGGHQGGQGPGAQDPYGPLGDGTGQQPPVPPGDPYAQLGDTAPQPGQGRTGLGEADRIPQQSRRAPAPGHGRESDEGQGDFGGQDEFGERDQFGERGGEDYGTEQFSFVEEPTEDSEDVIDWLKFTESRTERREEAKRRGRSRRLALICVLVLTLLGGGGYLWSAGKIPGLGAGQDEGGAEAAGPQKRNMILVHLHNTKGGGTSTALLVDNTTTGRGSTVLLPNSLAVAGDDGSATTLAKSVDQDGSSGTSEAVDTLLGTRVEGTWRLDTPYLNNLVELVGSIEVTTDTDVPAPKAKKGEAPLVHKGEAQTLSGPMAVAYATYRAPGEQPTAQLERFGQVMQGVLRKLSSDTQGATVTVQSLAQILDPSLPERELGAFLAGLAERAKGGDYETALLPVRDDGTLSRAATDEVVGKVLGGTVKAPEKGDALRVGVRGGTGGEEGRDEVDSARVSLVNGGFTFVDGGSGQHTGDSQVRYADPSRKQQAVEVAKTLGLPASAAGKGKVPANADVLVQLGGDYEPPKPD</sequence>
<comment type="caution">
    <text evidence="5">The sequence shown here is derived from an EMBL/GenBank/DDBJ whole genome shotgun (WGS) entry which is preliminary data.</text>
</comment>